<name>A0A4R6TL47_9FLAO</name>
<dbReference type="RefSeq" id="WP_133534645.1">
    <property type="nucleotide sequence ID" value="NZ_SNYH01000001.1"/>
</dbReference>
<feature type="signal peptide" evidence="1">
    <location>
        <begin position="1"/>
        <end position="20"/>
    </location>
</feature>
<organism evidence="3 4">
    <name type="scientific">Tenacibaculum caenipelagi</name>
    <dbReference type="NCBI Taxonomy" id="1325435"/>
    <lineage>
        <taxon>Bacteria</taxon>
        <taxon>Pseudomonadati</taxon>
        <taxon>Bacteroidota</taxon>
        <taxon>Flavobacteriia</taxon>
        <taxon>Flavobacteriales</taxon>
        <taxon>Flavobacteriaceae</taxon>
        <taxon>Tenacibaculum</taxon>
    </lineage>
</organism>
<dbReference type="PROSITE" id="PS51257">
    <property type="entry name" value="PROKAR_LIPOPROTEIN"/>
    <property type="match status" value="1"/>
</dbReference>
<evidence type="ECO:0000313" key="3">
    <source>
        <dbReference type="EMBL" id="TDQ30124.1"/>
    </source>
</evidence>
<dbReference type="Proteomes" id="UP000295390">
    <property type="component" value="Unassembled WGS sequence"/>
</dbReference>
<gene>
    <name evidence="3" type="ORF">DFQ07_0461</name>
</gene>
<sequence length="160" mass="18627">MRFFVLSLVFLTLTSCAVFQPENFTTEALREELLTLDRNPISLQEVLNKNKGKKKFIQVFATYCPVSQDSFDDVLVFQKKNPKIEYIFLSVDHSYFDWKRELENIPVKGQHYYIPKKGEGALGKFLKLKTIPRFLVLDETGKITVFKSSKVSEKLENHVQ</sequence>
<dbReference type="Gene3D" id="3.40.30.10">
    <property type="entry name" value="Glutaredoxin"/>
    <property type="match status" value="1"/>
</dbReference>
<keyword evidence="4" id="KW-1185">Reference proteome</keyword>
<evidence type="ECO:0000313" key="4">
    <source>
        <dbReference type="Proteomes" id="UP000295390"/>
    </source>
</evidence>
<evidence type="ECO:0000256" key="1">
    <source>
        <dbReference type="SAM" id="SignalP"/>
    </source>
</evidence>
<keyword evidence="1" id="KW-0732">Signal</keyword>
<dbReference type="OrthoDB" id="1191230at2"/>
<dbReference type="InterPro" id="IPR036249">
    <property type="entry name" value="Thioredoxin-like_sf"/>
</dbReference>
<dbReference type="InterPro" id="IPR012336">
    <property type="entry name" value="Thioredoxin-like_fold"/>
</dbReference>
<dbReference type="AlphaFoldDB" id="A0A4R6TL47"/>
<accession>A0A4R6TL47</accession>
<reference evidence="3 4" key="1">
    <citation type="submission" date="2019-03" db="EMBL/GenBank/DDBJ databases">
        <title>Genomic Encyclopedia of Type Strains, Phase III (KMG-III): the genomes of soil and plant-associated and newly described type strains.</title>
        <authorList>
            <person name="Whitman W."/>
        </authorList>
    </citation>
    <scope>NUCLEOTIDE SEQUENCE [LARGE SCALE GENOMIC DNA]</scope>
    <source>
        <strain evidence="3 4">CECT 8283</strain>
    </source>
</reference>
<feature type="domain" description="Thioredoxin-like fold" evidence="2">
    <location>
        <begin position="58"/>
        <end position="143"/>
    </location>
</feature>
<proteinExistence type="predicted"/>
<feature type="chain" id="PRO_5020546088" evidence="1">
    <location>
        <begin position="21"/>
        <end position="160"/>
    </location>
</feature>
<protein>
    <submittedName>
        <fullName evidence="3">Thioredoxin-like protein</fullName>
    </submittedName>
</protein>
<comment type="caution">
    <text evidence="3">The sequence shown here is derived from an EMBL/GenBank/DDBJ whole genome shotgun (WGS) entry which is preliminary data.</text>
</comment>
<dbReference type="SUPFAM" id="SSF52833">
    <property type="entry name" value="Thioredoxin-like"/>
    <property type="match status" value="1"/>
</dbReference>
<evidence type="ECO:0000259" key="2">
    <source>
        <dbReference type="Pfam" id="PF13905"/>
    </source>
</evidence>
<dbReference type="Pfam" id="PF13905">
    <property type="entry name" value="Thioredoxin_8"/>
    <property type="match status" value="1"/>
</dbReference>
<dbReference type="EMBL" id="SNYH01000001">
    <property type="protein sequence ID" value="TDQ30124.1"/>
    <property type="molecule type" value="Genomic_DNA"/>
</dbReference>